<evidence type="ECO:0000313" key="3">
    <source>
        <dbReference type="Proteomes" id="UP000824164"/>
    </source>
</evidence>
<dbReference type="Pfam" id="PF09819">
    <property type="entry name" value="ABC_cobalt"/>
    <property type="match status" value="1"/>
</dbReference>
<keyword evidence="1" id="KW-0472">Membrane</keyword>
<dbReference type="EMBL" id="DVLT01000002">
    <property type="protein sequence ID" value="HIU01699.1"/>
    <property type="molecule type" value="Genomic_DNA"/>
</dbReference>
<protein>
    <submittedName>
        <fullName evidence="2">ECF transporter S component</fullName>
    </submittedName>
</protein>
<organism evidence="2 3">
    <name type="scientific">Candidatus Onthocola gallistercoris</name>
    <dbReference type="NCBI Taxonomy" id="2840876"/>
    <lineage>
        <taxon>Bacteria</taxon>
        <taxon>Bacillati</taxon>
        <taxon>Bacillota</taxon>
        <taxon>Bacilli</taxon>
        <taxon>Candidatus Onthocola</taxon>
    </lineage>
</organism>
<dbReference type="PIRSF" id="PIRSF037394">
    <property type="entry name" value="ABC_thiamine-permease_YkoE_prd"/>
    <property type="match status" value="1"/>
</dbReference>
<evidence type="ECO:0000313" key="2">
    <source>
        <dbReference type="EMBL" id="HIU01699.1"/>
    </source>
</evidence>
<dbReference type="Proteomes" id="UP000824164">
    <property type="component" value="Unassembled WGS sequence"/>
</dbReference>
<sequence>MKTKAWELKDIIMMAILGVVFSAVYLAVFDGGVLLSTLLAPAGLGNFSFEIIYGVWFMAATLAAYIIRKPGVALLTEVLASAIELLMGNSGGLTVVLTGVIQGAGAELVFALFRYKKWDLVSMSLAGMMSAVFIFVYELFYLNYIALAPALLIAQLAVRFISAIVFSGVICKLAGDGLAKTGVVKSYAIGAKAEVGKVYDEEDD</sequence>
<feature type="transmembrane region" description="Helical" evidence="1">
    <location>
        <begin position="120"/>
        <end position="140"/>
    </location>
</feature>
<feature type="transmembrane region" description="Helical" evidence="1">
    <location>
        <begin position="94"/>
        <end position="113"/>
    </location>
</feature>
<accession>A0A9D1KWD8</accession>
<feature type="transmembrane region" description="Helical" evidence="1">
    <location>
        <begin position="47"/>
        <end position="67"/>
    </location>
</feature>
<reference evidence="2" key="2">
    <citation type="journal article" date="2021" name="PeerJ">
        <title>Extensive microbial diversity within the chicken gut microbiome revealed by metagenomics and culture.</title>
        <authorList>
            <person name="Gilroy R."/>
            <person name="Ravi A."/>
            <person name="Getino M."/>
            <person name="Pursley I."/>
            <person name="Horton D.L."/>
            <person name="Alikhan N.F."/>
            <person name="Baker D."/>
            <person name="Gharbi K."/>
            <person name="Hall N."/>
            <person name="Watson M."/>
            <person name="Adriaenssens E.M."/>
            <person name="Foster-Nyarko E."/>
            <person name="Jarju S."/>
            <person name="Secka A."/>
            <person name="Antonio M."/>
            <person name="Oren A."/>
            <person name="Chaudhuri R.R."/>
            <person name="La Ragione R."/>
            <person name="Hildebrand F."/>
            <person name="Pallen M.J."/>
        </authorList>
    </citation>
    <scope>NUCLEOTIDE SEQUENCE</scope>
    <source>
        <strain evidence="2">CHK187-14744</strain>
    </source>
</reference>
<dbReference type="AlphaFoldDB" id="A0A9D1KWD8"/>
<name>A0A9D1KWD8_9FIRM</name>
<gene>
    <name evidence="2" type="ORF">IAB63_00415</name>
</gene>
<evidence type="ECO:0000256" key="1">
    <source>
        <dbReference type="SAM" id="Phobius"/>
    </source>
</evidence>
<comment type="caution">
    <text evidence="2">The sequence shown here is derived from an EMBL/GenBank/DDBJ whole genome shotgun (WGS) entry which is preliminary data.</text>
</comment>
<dbReference type="InterPro" id="IPR017195">
    <property type="entry name" value="ABC_thiamin-permease_prd"/>
</dbReference>
<keyword evidence="1" id="KW-1133">Transmembrane helix</keyword>
<keyword evidence="1" id="KW-0812">Transmembrane</keyword>
<proteinExistence type="predicted"/>
<reference evidence="2" key="1">
    <citation type="submission" date="2020-10" db="EMBL/GenBank/DDBJ databases">
        <authorList>
            <person name="Gilroy R."/>
        </authorList>
    </citation>
    <scope>NUCLEOTIDE SEQUENCE</scope>
    <source>
        <strain evidence="2">CHK187-14744</strain>
    </source>
</reference>
<feature type="transmembrane region" description="Helical" evidence="1">
    <location>
        <begin position="146"/>
        <end position="170"/>
    </location>
</feature>
<feature type="transmembrane region" description="Helical" evidence="1">
    <location>
        <begin position="12"/>
        <end position="35"/>
    </location>
</feature>